<feature type="domain" description="IstB-like ATP-binding" evidence="1">
    <location>
        <begin position="103"/>
        <end position="215"/>
    </location>
</feature>
<dbReference type="EMBL" id="VFBM01000003">
    <property type="protein sequence ID" value="TNX93124.1"/>
    <property type="molecule type" value="Genomic_DNA"/>
</dbReference>
<keyword evidence="2" id="KW-0067">ATP-binding</keyword>
<accession>A0A8H2K2A3</accession>
<dbReference type="PANTHER" id="PTHR30050">
    <property type="entry name" value="CHROMOSOMAL REPLICATION INITIATOR PROTEIN DNAA"/>
    <property type="match status" value="1"/>
</dbReference>
<evidence type="ECO:0000313" key="3">
    <source>
        <dbReference type="Proteomes" id="UP000314285"/>
    </source>
</evidence>
<keyword evidence="2" id="KW-0547">Nucleotide-binding</keyword>
<dbReference type="GO" id="GO:0006260">
    <property type="term" value="P:DNA replication"/>
    <property type="evidence" value="ECO:0007669"/>
    <property type="project" value="TreeGrafter"/>
</dbReference>
<dbReference type="InterPro" id="IPR027417">
    <property type="entry name" value="P-loop_NTPase"/>
</dbReference>
<proteinExistence type="predicted"/>
<dbReference type="RefSeq" id="WP_139880627.1">
    <property type="nucleotide sequence ID" value="NZ_VFBM01000003.1"/>
</dbReference>
<name>A0A8H2K2A3_ACIRA</name>
<dbReference type="CDD" id="cd00009">
    <property type="entry name" value="AAA"/>
    <property type="match status" value="1"/>
</dbReference>
<gene>
    <name evidence="2" type="ORF">FHY67_06075</name>
</gene>
<dbReference type="Pfam" id="PF01695">
    <property type="entry name" value="IstB_IS21"/>
    <property type="match status" value="1"/>
</dbReference>
<dbReference type="GO" id="GO:0005524">
    <property type="term" value="F:ATP binding"/>
    <property type="evidence" value="ECO:0007669"/>
    <property type="project" value="UniProtKB-KW"/>
</dbReference>
<dbReference type="AlphaFoldDB" id="A0A8H2K2A3"/>
<sequence>MNAMAMLTGGLQSVQELCTEHNIAKVKAGPNQICPQCAIELVNQQNQNRQHEVDQMVREKHFAGATLPERHAGSRFKNYTVRHAGQKNAVNSAVSYVQSILSGAKNNFVMVGKTGTGKTHLACASARTLLTRGMYARYITSEEMAQRIMDAWDKKNPDITEKSVIHEFTQYDLLILDEYGLHDRDKRRELVHKVLYARYDRMKPTMLISNMTLHDTKDGTGKTIPGLISDLGDRLWSRFQQGGLTVVECNWADARLGGGV</sequence>
<dbReference type="SUPFAM" id="SSF52540">
    <property type="entry name" value="P-loop containing nucleoside triphosphate hydrolases"/>
    <property type="match status" value="1"/>
</dbReference>
<dbReference type="Proteomes" id="UP000314285">
    <property type="component" value="Unassembled WGS sequence"/>
</dbReference>
<reference evidence="2 3" key="1">
    <citation type="submission" date="2019-06" db="EMBL/GenBank/DDBJ databases">
        <title>Genome of Acinetobacter radioresistens APH1, a phenol degrading strain.</title>
        <authorList>
            <person name="Liu Y."/>
        </authorList>
    </citation>
    <scope>NUCLEOTIDE SEQUENCE [LARGE SCALE GENOMIC DNA]</scope>
    <source>
        <strain evidence="2 3">APH1</strain>
    </source>
</reference>
<comment type="caution">
    <text evidence="2">The sequence shown here is derived from an EMBL/GenBank/DDBJ whole genome shotgun (WGS) entry which is preliminary data.</text>
</comment>
<organism evidence="2 3">
    <name type="scientific">Acinetobacter radioresistens</name>
    <dbReference type="NCBI Taxonomy" id="40216"/>
    <lineage>
        <taxon>Bacteria</taxon>
        <taxon>Pseudomonadati</taxon>
        <taxon>Pseudomonadota</taxon>
        <taxon>Gammaproteobacteria</taxon>
        <taxon>Moraxellales</taxon>
        <taxon>Moraxellaceae</taxon>
        <taxon>Acinetobacter</taxon>
    </lineage>
</organism>
<protein>
    <submittedName>
        <fullName evidence="2">ATP-binding protein</fullName>
    </submittedName>
</protein>
<dbReference type="Gene3D" id="3.40.50.300">
    <property type="entry name" value="P-loop containing nucleotide triphosphate hydrolases"/>
    <property type="match status" value="1"/>
</dbReference>
<dbReference type="InterPro" id="IPR002611">
    <property type="entry name" value="IstB_ATP-bd"/>
</dbReference>
<dbReference type="PANTHER" id="PTHR30050:SF4">
    <property type="entry name" value="ATP-BINDING PROTEIN RV3427C IN INSERTION SEQUENCE-RELATED"/>
    <property type="match status" value="1"/>
</dbReference>
<evidence type="ECO:0000259" key="1">
    <source>
        <dbReference type="Pfam" id="PF01695"/>
    </source>
</evidence>
<evidence type="ECO:0000313" key="2">
    <source>
        <dbReference type="EMBL" id="TNX93124.1"/>
    </source>
</evidence>